<protein>
    <submittedName>
        <fullName evidence="1">Uncharacterized protein</fullName>
    </submittedName>
</protein>
<reference evidence="2" key="1">
    <citation type="journal article" date="2017" name="bioRxiv">
        <title>Conservation of a gene cluster reveals novel cercosporin biosynthetic mechanisms and extends production to the genus Colletotrichum.</title>
        <authorList>
            <person name="de Jonge R."/>
            <person name="Ebert M.K."/>
            <person name="Huitt-Roehl C.R."/>
            <person name="Pal P."/>
            <person name="Suttle J.C."/>
            <person name="Spanner R.E."/>
            <person name="Neubauer J.D."/>
            <person name="Jurick W.M.II."/>
            <person name="Stott K.A."/>
            <person name="Secor G.A."/>
            <person name="Thomma B.P.H.J."/>
            <person name="Van de Peer Y."/>
            <person name="Townsend C.A."/>
            <person name="Bolton M.D."/>
        </authorList>
    </citation>
    <scope>NUCLEOTIDE SEQUENCE [LARGE SCALE GENOMIC DNA]</scope>
    <source>
        <strain evidence="2">CBS538.71</strain>
    </source>
</reference>
<gene>
    <name evidence="1" type="ORF">CBER1_08821</name>
</gene>
<evidence type="ECO:0000313" key="2">
    <source>
        <dbReference type="Proteomes" id="UP000237631"/>
    </source>
</evidence>
<evidence type="ECO:0000313" key="1">
    <source>
        <dbReference type="EMBL" id="PPJ51652.1"/>
    </source>
</evidence>
<dbReference type="OrthoDB" id="3650757at2759"/>
<sequence length="192" mass="22460">MRNNIYELVYGNDTSEDNEIDLLNAEPPSNALILACRQIHDETTGIYRSSYREFWSQSTFSLPYAQLRNNYQRRLQRHRSEDLQHITQFQISMKAAALGALKSAPTIPVYYKLVRPNVWYAYTEIEGKKRIKRYWYHTAVRPGQHSWKMFDSEESLIMWLEAVPSSGRTDLVSQIGYFISGFPMTEALTPHE</sequence>
<organism evidence="1 2">
    <name type="scientific">Cercospora berteroae</name>
    <dbReference type="NCBI Taxonomy" id="357750"/>
    <lineage>
        <taxon>Eukaryota</taxon>
        <taxon>Fungi</taxon>
        <taxon>Dikarya</taxon>
        <taxon>Ascomycota</taxon>
        <taxon>Pezizomycotina</taxon>
        <taxon>Dothideomycetes</taxon>
        <taxon>Dothideomycetidae</taxon>
        <taxon>Mycosphaerellales</taxon>
        <taxon>Mycosphaerellaceae</taxon>
        <taxon>Cercospora</taxon>
    </lineage>
</organism>
<dbReference type="EMBL" id="PNEN01001745">
    <property type="protein sequence ID" value="PPJ51652.1"/>
    <property type="molecule type" value="Genomic_DNA"/>
</dbReference>
<name>A0A2S6BW00_9PEZI</name>
<dbReference type="Proteomes" id="UP000237631">
    <property type="component" value="Unassembled WGS sequence"/>
</dbReference>
<keyword evidence="2" id="KW-1185">Reference proteome</keyword>
<comment type="caution">
    <text evidence="1">The sequence shown here is derived from an EMBL/GenBank/DDBJ whole genome shotgun (WGS) entry which is preliminary data.</text>
</comment>
<proteinExistence type="predicted"/>
<dbReference type="AlphaFoldDB" id="A0A2S6BW00"/>
<accession>A0A2S6BW00</accession>